<evidence type="ECO:0000313" key="1">
    <source>
        <dbReference type="EMBL" id="KAK8402035.1"/>
    </source>
</evidence>
<organism evidence="1 2">
    <name type="scientific">Scylla paramamosain</name>
    <name type="common">Mud crab</name>
    <dbReference type="NCBI Taxonomy" id="85552"/>
    <lineage>
        <taxon>Eukaryota</taxon>
        <taxon>Metazoa</taxon>
        <taxon>Ecdysozoa</taxon>
        <taxon>Arthropoda</taxon>
        <taxon>Crustacea</taxon>
        <taxon>Multicrustacea</taxon>
        <taxon>Malacostraca</taxon>
        <taxon>Eumalacostraca</taxon>
        <taxon>Eucarida</taxon>
        <taxon>Decapoda</taxon>
        <taxon>Pleocyemata</taxon>
        <taxon>Brachyura</taxon>
        <taxon>Eubrachyura</taxon>
        <taxon>Portunoidea</taxon>
        <taxon>Portunidae</taxon>
        <taxon>Portuninae</taxon>
        <taxon>Scylla</taxon>
    </lineage>
</organism>
<protein>
    <submittedName>
        <fullName evidence="1">Uncharacterized protein</fullName>
    </submittedName>
</protein>
<sequence length="252" mass="27411">MESAMLGTSYHLNNITILAGHLLSSEYGPAPGQLPSEPRAGHFASLPDWLAATFTVTPLLSPQSRSLYHNPAIKKLKLDLEVLKQSGAQRPESPALEVLRQWSTEASLLHWKSSGRVEQRGQSPAMNLDQWSSKVPTFTKDSPHLFLAALRSHVQLPPSPPPCPGRLLTLLVSLRALQFLSQATISGQVPLPLPRNAHILSMCQVGMVARVCVAGQTPVSHSILVKTQAEDPELNYFLTRGVSEAEADAEPQ</sequence>
<dbReference type="Proteomes" id="UP001487740">
    <property type="component" value="Unassembled WGS sequence"/>
</dbReference>
<dbReference type="AlphaFoldDB" id="A0AAW0UQK1"/>
<proteinExistence type="predicted"/>
<keyword evidence="2" id="KW-1185">Reference proteome</keyword>
<name>A0AAW0UQK1_SCYPA</name>
<comment type="caution">
    <text evidence="1">The sequence shown here is derived from an EMBL/GenBank/DDBJ whole genome shotgun (WGS) entry which is preliminary data.</text>
</comment>
<accession>A0AAW0UQK1</accession>
<gene>
    <name evidence="1" type="ORF">O3P69_001250</name>
</gene>
<reference evidence="1 2" key="1">
    <citation type="submission" date="2023-03" db="EMBL/GenBank/DDBJ databases">
        <title>High-quality genome of Scylla paramamosain provides insights in environmental adaptation.</title>
        <authorList>
            <person name="Zhang L."/>
        </authorList>
    </citation>
    <scope>NUCLEOTIDE SEQUENCE [LARGE SCALE GENOMIC DNA]</scope>
    <source>
        <strain evidence="1">LZ_2023a</strain>
        <tissue evidence="1">Muscle</tissue>
    </source>
</reference>
<dbReference type="EMBL" id="JARAKH010000008">
    <property type="protein sequence ID" value="KAK8402035.1"/>
    <property type="molecule type" value="Genomic_DNA"/>
</dbReference>
<evidence type="ECO:0000313" key="2">
    <source>
        <dbReference type="Proteomes" id="UP001487740"/>
    </source>
</evidence>